<dbReference type="GO" id="GO:0051607">
    <property type="term" value="P:defense response to virus"/>
    <property type="evidence" value="ECO:0007669"/>
    <property type="project" value="UniProtKB-KW"/>
</dbReference>
<evidence type="ECO:0000256" key="3">
    <source>
        <dbReference type="ARBA" id="ARBA00023118"/>
    </source>
</evidence>
<dbReference type="GO" id="GO:0003953">
    <property type="term" value="F:NAD+ nucleosidase activity"/>
    <property type="evidence" value="ECO:0007669"/>
    <property type="project" value="UniProtKB-EC"/>
</dbReference>
<organism evidence="10 11">
    <name type="scientific">Riemerella anatipestifer</name>
    <name type="common">Moraxella anatipestifer</name>
    <dbReference type="NCBI Taxonomy" id="34085"/>
    <lineage>
        <taxon>Bacteria</taxon>
        <taxon>Pseudomonadati</taxon>
        <taxon>Bacteroidota</taxon>
        <taxon>Flavobacteriia</taxon>
        <taxon>Flavobacteriales</taxon>
        <taxon>Weeksellaceae</taxon>
        <taxon>Riemerella</taxon>
    </lineage>
</organism>
<dbReference type="Proteomes" id="UP000189883">
    <property type="component" value="Chromosome"/>
</dbReference>
<evidence type="ECO:0000313" key="10">
    <source>
        <dbReference type="EMBL" id="AQY23261.1"/>
    </source>
</evidence>
<comment type="catalytic activity">
    <reaction evidence="9">
        <text>NAD(+) + H2O = ADP-D-ribose + nicotinamide + H(+)</text>
        <dbReference type="Rhea" id="RHEA:16301"/>
        <dbReference type="ChEBI" id="CHEBI:15377"/>
        <dbReference type="ChEBI" id="CHEBI:15378"/>
        <dbReference type="ChEBI" id="CHEBI:17154"/>
        <dbReference type="ChEBI" id="CHEBI:57540"/>
        <dbReference type="ChEBI" id="CHEBI:57967"/>
        <dbReference type="EC" id="3.2.2.5"/>
    </reaction>
</comment>
<protein>
    <recommendedName>
        <fullName evidence="6">CD-NTase-associated protein 12</fullName>
        <ecNumber evidence="5">3.2.2.5</ecNumber>
    </recommendedName>
    <alternativeName>
        <fullName evidence="7">NAD(+) hydrolase</fullName>
    </alternativeName>
    <alternativeName>
        <fullName evidence="8">TIR-STING</fullName>
    </alternativeName>
</protein>
<evidence type="ECO:0000256" key="6">
    <source>
        <dbReference type="ARBA" id="ARBA00034339"/>
    </source>
</evidence>
<dbReference type="CDD" id="cd22659">
    <property type="entry name" value="STING_bact-like"/>
    <property type="match status" value="1"/>
</dbReference>
<dbReference type="RefSeq" id="WP_014939017.1">
    <property type="nucleotide sequence ID" value="NZ_CP011859.1"/>
</dbReference>
<keyword evidence="3" id="KW-0051">Antiviral defense</keyword>
<dbReference type="GO" id="GO:0050135">
    <property type="term" value="F:NADP+ nucleosidase activity"/>
    <property type="evidence" value="ECO:0007669"/>
    <property type="project" value="InterPro"/>
</dbReference>
<dbReference type="AlphaFoldDB" id="A0A1S7DW38"/>
<keyword evidence="2" id="KW-0378">Hydrolase</keyword>
<proteinExistence type="inferred from homology"/>
<dbReference type="EMBL" id="CP011859">
    <property type="protein sequence ID" value="AQY23261.1"/>
    <property type="molecule type" value="Genomic_DNA"/>
</dbReference>
<dbReference type="InterPro" id="IPR046876">
    <property type="entry name" value="Prok_STING"/>
</dbReference>
<accession>A0A1S7DW38</accession>
<comment type="similarity">
    <text evidence="4">In the C-terminal section; belongs to the bacterial STING family.</text>
</comment>
<evidence type="ECO:0000313" key="11">
    <source>
        <dbReference type="Proteomes" id="UP000189883"/>
    </source>
</evidence>
<dbReference type="Pfam" id="PF10137">
    <property type="entry name" value="CAP12-PCTIR_TIR"/>
    <property type="match status" value="1"/>
</dbReference>
<evidence type="ECO:0000256" key="9">
    <source>
        <dbReference type="ARBA" id="ARBA00049230"/>
    </source>
</evidence>
<dbReference type="GO" id="GO:0000166">
    <property type="term" value="F:nucleotide binding"/>
    <property type="evidence" value="ECO:0007669"/>
    <property type="project" value="UniProtKB-KW"/>
</dbReference>
<evidence type="ECO:0000256" key="8">
    <source>
        <dbReference type="ARBA" id="ARBA00034366"/>
    </source>
</evidence>
<evidence type="ECO:0000256" key="2">
    <source>
        <dbReference type="ARBA" id="ARBA00022801"/>
    </source>
</evidence>
<evidence type="ECO:0000256" key="1">
    <source>
        <dbReference type="ARBA" id="ARBA00022741"/>
    </source>
</evidence>
<dbReference type="InterPro" id="IPR019302">
    <property type="entry name" value="CAP12/PCTIR_TIR_dom"/>
</dbReference>
<evidence type="ECO:0000256" key="5">
    <source>
        <dbReference type="ARBA" id="ARBA00034327"/>
    </source>
</evidence>
<keyword evidence="1" id="KW-0547">Nucleotide-binding</keyword>
<reference evidence="10 11" key="1">
    <citation type="submission" date="2015-06" db="EMBL/GenBank/DDBJ databases">
        <title>R. anatipestifer strain HXb2 is the most virulent strain so far, and the genome sequence would help us uncover the pathogenesis.</title>
        <authorList>
            <person name="Hu Q."/>
            <person name="Qi J."/>
            <person name="Bo H."/>
            <person name="Liu G."/>
            <person name="Tao M."/>
            <person name="Ding Y."/>
            <person name="Xue Y."/>
        </authorList>
    </citation>
    <scope>NUCLEOTIDE SEQUENCE [LARGE SCALE GENOMIC DNA]</scope>
    <source>
        <strain evidence="10 11">HXb2</strain>
    </source>
</reference>
<name>A0A1S7DW38_RIEAN</name>
<dbReference type="Pfam" id="PF20300">
    <property type="entry name" value="prok_STING"/>
    <property type="match status" value="1"/>
</dbReference>
<dbReference type="EC" id="3.2.2.5" evidence="5"/>
<sequence length="316" mass="36341">MRKKRIFIGSSSEELDLASAAKSILELEKEFEVTIWNEDVWEKAVFRLNNSYLNDLIRATLQFDFGILIGTKDDKVVYRGNEELQPRDNILFELGLFIGRLGLNNCAFLIDKDIKLLSDIKGISLARFNRDDSSSFTKAITQVKDLFKNQVDSGINFFPSSTLAAVYYENFVKPTCLHIIQNGGIQDDDGTKYENSTIKIIIPQKLTTDVNSQFQTLKKSFQTKKLTFDYLRRPRNIDVETLIQDGKLYVIDFPTVLSGINYAISNLLPNDFNSMSDDYELILNREFDRFIYTLNKLALRDGYNNLITVINEKDIK</sequence>
<evidence type="ECO:0000256" key="4">
    <source>
        <dbReference type="ARBA" id="ARBA00034315"/>
    </source>
</evidence>
<gene>
    <name evidence="10" type="ORF">AB406_2330</name>
</gene>
<evidence type="ECO:0000256" key="7">
    <source>
        <dbReference type="ARBA" id="ARBA00034355"/>
    </source>
</evidence>